<proteinExistence type="predicted"/>
<feature type="transmembrane region" description="Helical" evidence="1">
    <location>
        <begin position="100"/>
        <end position="119"/>
    </location>
</feature>
<evidence type="ECO:0000313" key="3">
    <source>
        <dbReference type="Proteomes" id="UP000254797"/>
    </source>
</evidence>
<feature type="transmembrane region" description="Helical" evidence="1">
    <location>
        <begin position="453"/>
        <end position="476"/>
    </location>
</feature>
<evidence type="ECO:0000256" key="1">
    <source>
        <dbReference type="SAM" id="Phobius"/>
    </source>
</evidence>
<name>A0A380JWT7_STRDY</name>
<feature type="transmembrane region" description="Helical" evidence="1">
    <location>
        <begin position="235"/>
        <end position="255"/>
    </location>
</feature>
<gene>
    <name evidence="2" type="ORF">NCTC4670_01826</name>
</gene>
<evidence type="ECO:0000313" key="2">
    <source>
        <dbReference type="EMBL" id="SUN51096.1"/>
    </source>
</evidence>
<keyword evidence="1" id="KW-0812">Transmembrane</keyword>
<sequence>MTTKDLLRILWQIDGVTRYNTLIYWLQKLPLIGRRIPQACYRLKEGKVFLTVIHGLIFPLSILAQMTLYVGICFTSAHVVRAWFSEYTWYASPKPFTLSLLWLVIFSLLLMTTLDIKLVTRDDMDLAKAIRQFHLLPRDYLKAKQLMLLGRELLFHVLVLGIYFTLNHFAFWHAISFTLLVSGVRLFLKVIFLPLYDRKGDDKEKYLNRLLFSLFGIAFLVSGGLLVLGNHFAPQIFFSIPAGCLGFVLWGYGFYRLISDAELDTLTRSVVTHETMKERVAVMENVHTVEVTVKEKDIDLSPQKKHRLQGLTGIAYLNAIFLQRMGKRLRKGVTIRLLIVGLAIVAELIGLYYFRHQLGQVKHQEFVRILYVSLVSGYLIYVGESYIKFCFYHLDRPLLKFNDYRQREVILATLKTRFWSIIKHNIPIFVAANLFVLILYVALFPLVWSEIVLVVMVQFLSMSFFSLYFLYLYFLLQPFTEGLKSKNVLYNILTFIVYYLGYQLFRFTTDMTMPIFLIILVGMILILGVGYLAVYYLAPKTFRLK</sequence>
<dbReference type="Proteomes" id="UP000254797">
    <property type="component" value="Unassembled WGS sequence"/>
</dbReference>
<feature type="transmembrane region" description="Helical" evidence="1">
    <location>
        <begin position="511"/>
        <end position="538"/>
    </location>
</feature>
<accession>A0A380JWT7</accession>
<feature type="transmembrane region" description="Helical" evidence="1">
    <location>
        <begin position="333"/>
        <end position="354"/>
    </location>
</feature>
<protein>
    <submittedName>
        <fullName evidence="2">ABC transporter, ATP binding protein</fullName>
    </submittedName>
</protein>
<feature type="transmembrane region" description="Helical" evidence="1">
    <location>
        <begin position="170"/>
        <end position="188"/>
    </location>
</feature>
<feature type="transmembrane region" description="Helical" evidence="1">
    <location>
        <begin position="48"/>
        <end position="80"/>
    </location>
</feature>
<dbReference type="EMBL" id="UHFG01000004">
    <property type="protein sequence ID" value="SUN51096.1"/>
    <property type="molecule type" value="Genomic_DNA"/>
</dbReference>
<feature type="transmembrane region" description="Helical" evidence="1">
    <location>
        <begin position="366"/>
        <end position="387"/>
    </location>
</feature>
<dbReference type="AlphaFoldDB" id="A0A380JWT7"/>
<feature type="transmembrane region" description="Helical" evidence="1">
    <location>
        <begin position="146"/>
        <end position="164"/>
    </location>
</feature>
<dbReference type="RefSeq" id="WP_115246569.1">
    <property type="nucleotide sequence ID" value="NZ_UHFG01000004.1"/>
</dbReference>
<reference evidence="2 3" key="1">
    <citation type="submission" date="2018-06" db="EMBL/GenBank/DDBJ databases">
        <authorList>
            <consortium name="Pathogen Informatics"/>
            <person name="Doyle S."/>
        </authorList>
    </citation>
    <scope>NUCLEOTIDE SEQUENCE [LARGE SCALE GENOMIC DNA]</scope>
    <source>
        <strain evidence="2 3">NCTC4670</strain>
    </source>
</reference>
<feature type="transmembrane region" description="Helical" evidence="1">
    <location>
        <begin position="209"/>
        <end position="229"/>
    </location>
</feature>
<feature type="transmembrane region" description="Helical" evidence="1">
    <location>
        <begin position="488"/>
        <end position="505"/>
    </location>
</feature>
<keyword evidence="1" id="KW-0472">Membrane</keyword>
<feature type="transmembrane region" description="Helical" evidence="1">
    <location>
        <begin position="426"/>
        <end position="447"/>
    </location>
</feature>
<organism evidence="2 3">
    <name type="scientific">Streptococcus dysgalactiae subsp. dysgalactiae</name>
    <dbReference type="NCBI Taxonomy" id="99822"/>
    <lineage>
        <taxon>Bacteria</taxon>
        <taxon>Bacillati</taxon>
        <taxon>Bacillota</taxon>
        <taxon>Bacilli</taxon>
        <taxon>Lactobacillales</taxon>
        <taxon>Streptococcaceae</taxon>
        <taxon>Streptococcus</taxon>
    </lineage>
</organism>
<keyword evidence="1" id="KW-1133">Transmembrane helix</keyword>